<name>A0AAD7Z2U8_MYTSE</name>
<comment type="caution">
    <text evidence="1">The sequence shown here is derived from an EMBL/GenBank/DDBJ whole genome shotgun (WGS) entry which is preliminary data.</text>
</comment>
<proteinExistence type="predicted"/>
<evidence type="ECO:0000313" key="2">
    <source>
        <dbReference type="Proteomes" id="UP001231518"/>
    </source>
</evidence>
<reference evidence="1" key="1">
    <citation type="submission" date="2023-03" db="EMBL/GenBank/DDBJ databases">
        <title>Chromosome-level genomes of two armyworms, Mythimna separata and Mythimna loreyi, provide insights into the biosynthesis and reception of sex pheromones.</title>
        <authorList>
            <person name="Zhao H."/>
        </authorList>
    </citation>
    <scope>NUCLEOTIDE SEQUENCE</scope>
    <source>
        <strain evidence="1">BeijingLab</strain>
        <tissue evidence="1">Pupa</tissue>
    </source>
</reference>
<gene>
    <name evidence="1" type="ORF">PYW07_000393</name>
</gene>
<evidence type="ECO:0000313" key="1">
    <source>
        <dbReference type="EMBL" id="KAJ8737122.1"/>
    </source>
</evidence>
<protein>
    <submittedName>
        <fullName evidence="1">Uncharacterized protein</fullName>
    </submittedName>
</protein>
<keyword evidence="2" id="KW-1185">Reference proteome</keyword>
<organism evidence="1 2">
    <name type="scientific">Mythimna separata</name>
    <name type="common">Oriental armyworm</name>
    <name type="synonym">Pseudaletia separata</name>
    <dbReference type="NCBI Taxonomy" id="271217"/>
    <lineage>
        <taxon>Eukaryota</taxon>
        <taxon>Metazoa</taxon>
        <taxon>Ecdysozoa</taxon>
        <taxon>Arthropoda</taxon>
        <taxon>Hexapoda</taxon>
        <taxon>Insecta</taxon>
        <taxon>Pterygota</taxon>
        <taxon>Neoptera</taxon>
        <taxon>Endopterygota</taxon>
        <taxon>Lepidoptera</taxon>
        <taxon>Glossata</taxon>
        <taxon>Ditrysia</taxon>
        <taxon>Noctuoidea</taxon>
        <taxon>Noctuidae</taxon>
        <taxon>Noctuinae</taxon>
        <taxon>Hadenini</taxon>
        <taxon>Mythimna</taxon>
    </lineage>
</organism>
<accession>A0AAD7Z2U8</accession>
<dbReference type="Proteomes" id="UP001231518">
    <property type="component" value="Chromosome 1"/>
</dbReference>
<dbReference type="EMBL" id="JARGEI010000001">
    <property type="protein sequence ID" value="KAJ8737122.1"/>
    <property type="molecule type" value="Genomic_DNA"/>
</dbReference>
<sequence length="108" mass="12459">MVEWRLRRPLPSAGHGIIMTAANQGTVKLASNNTETPSGDQCYKKIICSLKRAMFKAAKKLKKAVDFVFCCASRKEPKKLLEDLFFSFLFKYTCNKNIYYHNLKKVYI</sequence>
<dbReference type="AlphaFoldDB" id="A0AAD7Z2U8"/>